<dbReference type="HOGENOM" id="CLU_1794253_0_0_5"/>
<protein>
    <submittedName>
        <fullName evidence="1">Uncharacterized protein</fullName>
    </submittedName>
</protein>
<sequence>MDEINPDGRRSPDEWLCRLDDGVWAVGIKDPGEDLEMWRAKVIKPGDVVLFEACLTTPSFDLTVDEDGGYRPSEAPGGATHFWMNGDSDTVCDSLAMMAEYIRECEDAGTYTVDGMAWSDHRFRFEIGPDGQGRFVEIGEAEHA</sequence>
<reference evidence="1 2" key="1">
    <citation type="submission" date="2009-01" db="EMBL/GenBank/DDBJ databases">
        <title>Complete sequence of chromosome of Methylobacterium nodulans ORS 2060.</title>
        <authorList>
            <consortium name="US DOE Joint Genome Institute"/>
            <person name="Lucas S."/>
            <person name="Copeland A."/>
            <person name="Lapidus A."/>
            <person name="Glavina del Rio T."/>
            <person name="Dalin E."/>
            <person name="Tice H."/>
            <person name="Bruce D."/>
            <person name="Goodwin L."/>
            <person name="Pitluck S."/>
            <person name="Sims D."/>
            <person name="Brettin T."/>
            <person name="Detter J.C."/>
            <person name="Han C."/>
            <person name="Larimer F."/>
            <person name="Land M."/>
            <person name="Hauser L."/>
            <person name="Kyrpides N."/>
            <person name="Ivanova N."/>
            <person name="Marx C.J."/>
            <person name="Richardson P."/>
        </authorList>
    </citation>
    <scope>NUCLEOTIDE SEQUENCE [LARGE SCALE GENOMIC DNA]</scope>
    <source>
        <strain evidence="2">LMG 21967 / CNCM I-2342 / ORS 2060</strain>
    </source>
</reference>
<name>B8IH11_METNO</name>
<dbReference type="Proteomes" id="UP000008207">
    <property type="component" value="Chromosome"/>
</dbReference>
<dbReference type="RefSeq" id="WP_015929561.1">
    <property type="nucleotide sequence ID" value="NC_011894.1"/>
</dbReference>
<dbReference type="EMBL" id="CP001349">
    <property type="protein sequence ID" value="ACL57886.1"/>
    <property type="molecule type" value="Genomic_DNA"/>
</dbReference>
<gene>
    <name evidence="1" type="ordered locus">Mnod_2935</name>
</gene>
<proteinExistence type="predicted"/>
<dbReference type="AlphaFoldDB" id="B8IH11"/>
<keyword evidence="2" id="KW-1185">Reference proteome</keyword>
<evidence type="ECO:0000313" key="1">
    <source>
        <dbReference type="EMBL" id="ACL57886.1"/>
    </source>
</evidence>
<evidence type="ECO:0000313" key="2">
    <source>
        <dbReference type="Proteomes" id="UP000008207"/>
    </source>
</evidence>
<accession>B8IH11</accession>
<organism evidence="1 2">
    <name type="scientific">Methylobacterium nodulans (strain LMG 21967 / CNCM I-2342 / ORS 2060)</name>
    <dbReference type="NCBI Taxonomy" id="460265"/>
    <lineage>
        <taxon>Bacteria</taxon>
        <taxon>Pseudomonadati</taxon>
        <taxon>Pseudomonadota</taxon>
        <taxon>Alphaproteobacteria</taxon>
        <taxon>Hyphomicrobiales</taxon>
        <taxon>Methylobacteriaceae</taxon>
        <taxon>Methylobacterium</taxon>
    </lineage>
</organism>
<dbReference type="KEGG" id="mno:Mnod_2935"/>
<dbReference type="OrthoDB" id="8456912at2"/>
<dbReference type="STRING" id="460265.Mnod_2935"/>